<dbReference type="EMBL" id="BMAO01030305">
    <property type="protein sequence ID" value="GFQ67112.1"/>
    <property type="molecule type" value="Genomic_DNA"/>
</dbReference>
<comment type="caution">
    <text evidence="1">The sequence shown here is derived from an EMBL/GenBank/DDBJ whole genome shotgun (WGS) entry which is preliminary data.</text>
</comment>
<organism evidence="1 2">
    <name type="scientific">Trichonephila clavata</name>
    <name type="common">Joro spider</name>
    <name type="synonym">Nephila clavata</name>
    <dbReference type="NCBI Taxonomy" id="2740835"/>
    <lineage>
        <taxon>Eukaryota</taxon>
        <taxon>Metazoa</taxon>
        <taxon>Ecdysozoa</taxon>
        <taxon>Arthropoda</taxon>
        <taxon>Chelicerata</taxon>
        <taxon>Arachnida</taxon>
        <taxon>Araneae</taxon>
        <taxon>Araneomorphae</taxon>
        <taxon>Entelegynae</taxon>
        <taxon>Araneoidea</taxon>
        <taxon>Nephilidae</taxon>
        <taxon>Trichonephila</taxon>
    </lineage>
</organism>
<evidence type="ECO:0000313" key="2">
    <source>
        <dbReference type="Proteomes" id="UP000887116"/>
    </source>
</evidence>
<dbReference type="Proteomes" id="UP000887116">
    <property type="component" value="Unassembled WGS sequence"/>
</dbReference>
<accession>A0A8X6H4T5</accession>
<sequence length="107" mass="12476">MIHTFKQVVNPTLWDLCPLSKKTCRQVIAKSRKTSPKSVPDILYWVRIGRTCWSNHSKQCCMFRIMVDNARFMWWWCGTLVLSSINMESGFLATLTHANEFTLAQMC</sequence>
<name>A0A8X6H4T5_TRICU</name>
<evidence type="ECO:0000313" key="1">
    <source>
        <dbReference type="EMBL" id="GFQ67112.1"/>
    </source>
</evidence>
<keyword evidence="2" id="KW-1185">Reference proteome</keyword>
<protein>
    <submittedName>
        <fullName evidence="1">Uncharacterized protein</fullName>
    </submittedName>
</protein>
<gene>
    <name evidence="1" type="ORF">TNCT_263701</name>
</gene>
<proteinExistence type="predicted"/>
<dbReference type="AlphaFoldDB" id="A0A8X6H4T5"/>
<reference evidence="1" key="1">
    <citation type="submission" date="2020-07" db="EMBL/GenBank/DDBJ databases">
        <title>Multicomponent nature underlies the extraordinary mechanical properties of spider dragline silk.</title>
        <authorList>
            <person name="Kono N."/>
            <person name="Nakamura H."/>
            <person name="Mori M."/>
            <person name="Yoshida Y."/>
            <person name="Ohtoshi R."/>
            <person name="Malay A.D."/>
            <person name="Moran D.A.P."/>
            <person name="Tomita M."/>
            <person name="Numata K."/>
            <person name="Arakawa K."/>
        </authorList>
    </citation>
    <scope>NUCLEOTIDE SEQUENCE</scope>
</reference>